<sequence length="302" mass="34425">MDRLLFLVLGDDAFSDYIQLQVPINFLKKRKRRKKCSNRSKTGRKTNQIQEAASMATAADGVAAIALCPDVAVYWLNRGLCHFKRKEWAKVEEDSRRALALDDTLVKGHYLLGCAMLEKEQCALAIKEFNKALDLLKSSNLGDKMAEDIWQVLAKAKYQDWEIHSTKRVWKMQSLKEACENALQEHHFLSGTLVGDGSTNEYTDQLKLLSEVFTKATIDDTPTDVPDYLCCQITFEIFRDPVITPSGITYERSIILEHLCKVGNFDPVTREPLKEHQLVPNLAIKEAVQAYLKNHSWAYKLN</sequence>
<dbReference type="GO" id="GO:0045862">
    <property type="term" value="P:positive regulation of proteolysis"/>
    <property type="evidence" value="ECO:0007669"/>
    <property type="project" value="TreeGrafter"/>
</dbReference>
<dbReference type="InterPro" id="IPR011990">
    <property type="entry name" value="TPR-like_helical_dom_sf"/>
</dbReference>
<dbReference type="GO" id="GO:0000209">
    <property type="term" value="P:protein polyubiquitination"/>
    <property type="evidence" value="ECO:0007669"/>
    <property type="project" value="TreeGrafter"/>
</dbReference>
<dbReference type="PANTHER" id="PTHR46803:SF4">
    <property type="entry name" value="U-BOX DOMAIN-CONTAINING PROTEIN"/>
    <property type="match status" value="1"/>
</dbReference>
<dbReference type="Gramene" id="OGLUM05G00380.1">
    <property type="protein sequence ID" value="OGLUM05G00380.1"/>
    <property type="gene ID" value="OGLUM05G00380"/>
</dbReference>
<reference evidence="7" key="2">
    <citation type="submission" date="2018-05" db="EMBL/GenBank/DDBJ databases">
        <title>OgluRS3 (Oryza glumaepatula Reference Sequence Version 3).</title>
        <authorList>
            <person name="Zhang J."/>
            <person name="Kudrna D."/>
            <person name="Lee S."/>
            <person name="Talag J."/>
            <person name="Welchert J."/>
            <person name="Wing R.A."/>
        </authorList>
    </citation>
    <scope>NUCLEOTIDE SEQUENCE [LARGE SCALE GENOMIC DNA]</scope>
</reference>
<organism evidence="7">
    <name type="scientific">Oryza glumipatula</name>
    <dbReference type="NCBI Taxonomy" id="40148"/>
    <lineage>
        <taxon>Eukaryota</taxon>
        <taxon>Viridiplantae</taxon>
        <taxon>Streptophyta</taxon>
        <taxon>Embryophyta</taxon>
        <taxon>Tracheophyta</taxon>
        <taxon>Spermatophyta</taxon>
        <taxon>Magnoliopsida</taxon>
        <taxon>Liliopsida</taxon>
        <taxon>Poales</taxon>
        <taxon>Poaceae</taxon>
        <taxon>BOP clade</taxon>
        <taxon>Oryzoideae</taxon>
        <taxon>Oryzeae</taxon>
        <taxon>Oryzinae</taxon>
        <taxon>Oryza</taxon>
    </lineage>
</organism>
<comment type="pathway">
    <text evidence="1">Protein modification; protein ubiquitination.</text>
</comment>
<evidence type="ECO:0000256" key="3">
    <source>
        <dbReference type="ARBA" id="ARBA00022803"/>
    </source>
</evidence>
<dbReference type="InterPro" id="IPR019734">
    <property type="entry name" value="TPR_rpt"/>
</dbReference>
<reference evidence="7" key="1">
    <citation type="submission" date="2015-04" db="UniProtKB">
        <authorList>
            <consortium name="EnsemblPlants"/>
        </authorList>
    </citation>
    <scope>IDENTIFICATION</scope>
</reference>
<dbReference type="Gene3D" id="1.25.40.10">
    <property type="entry name" value="Tetratricopeptide repeat domain"/>
    <property type="match status" value="1"/>
</dbReference>
<feature type="domain" description="U-box" evidence="6">
    <location>
        <begin position="224"/>
        <end position="298"/>
    </location>
</feature>
<dbReference type="Gene3D" id="3.30.40.10">
    <property type="entry name" value="Zinc/RING finger domain, C3HC4 (zinc finger)"/>
    <property type="match status" value="1"/>
</dbReference>
<dbReference type="STRING" id="40148.A0A0D9ZT47"/>
<evidence type="ECO:0000256" key="4">
    <source>
        <dbReference type="ARBA" id="ARBA00044534"/>
    </source>
</evidence>
<dbReference type="GO" id="GO:0043161">
    <property type="term" value="P:proteasome-mediated ubiquitin-dependent protein catabolic process"/>
    <property type="evidence" value="ECO:0007669"/>
    <property type="project" value="TreeGrafter"/>
</dbReference>
<dbReference type="SMART" id="SM00504">
    <property type="entry name" value="Ubox"/>
    <property type="match status" value="1"/>
</dbReference>
<accession>A0A0D9ZT47</accession>
<dbReference type="SMART" id="SM00028">
    <property type="entry name" value="TPR"/>
    <property type="match status" value="2"/>
</dbReference>
<evidence type="ECO:0000256" key="1">
    <source>
        <dbReference type="ARBA" id="ARBA00004906"/>
    </source>
</evidence>
<dbReference type="GO" id="GO:0071218">
    <property type="term" value="P:cellular response to misfolded protein"/>
    <property type="evidence" value="ECO:0007669"/>
    <property type="project" value="TreeGrafter"/>
</dbReference>
<keyword evidence="3" id="KW-0802">TPR repeat</keyword>
<dbReference type="InterPro" id="IPR045202">
    <property type="entry name" value="CHIP_RING-Ubox"/>
</dbReference>
<dbReference type="HOGENOM" id="CLU_056455_0_0_1"/>
<dbReference type="eggNOG" id="KOG4642">
    <property type="taxonomic scope" value="Eukaryota"/>
</dbReference>
<proteinExistence type="predicted"/>
<dbReference type="EnsemblPlants" id="OGLUM05G00380.1">
    <property type="protein sequence ID" value="OGLUM05G00380.1"/>
    <property type="gene ID" value="OGLUM05G00380"/>
</dbReference>
<dbReference type="UniPathway" id="UPA00143"/>
<keyword evidence="8" id="KW-1185">Reference proteome</keyword>
<name>A0A0D9ZT47_9ORYZ</name>
<dbReference type="InterPro" id="IPR013083">
    <property type="entry name" value="Znf_RING/FYVE/PHD"/>
</dbReference>
<evidence type="ECO:0000256" key="5">
    <source>
        <dbReference type="ARBA" id="ARBA00044543"/>
    </source>
</evidence>
<dbReference type="GO" id="GO:0051087">
    <property type="term" value="F:protein-folding chaperone binding"/>
    <property type="evidence" value="ECO:0007669"/>
    <property type="project" value="TreeGrafter"/>
</dbReference>
<evidence type="ECO:0000256" key="2">
    <source>
        <dbReference type="ARBA" id="ARBA00022679"/>
    </source>
</evidence>
<dbReference type="Proteomes" id="UP000026961">
    <property type="component" value="Chromosome 5"/>
</dbReference>
<dbReference type="InterPro" id="IPR003613">
    <property type="entry name" value="Ubox_domain"/>
</dbReference>
<dbReference type="PROSITE" id="PS51698">
    <property type="entry name" value="U_BOX"/>
    <property type="match status" value="1"/>
</dbReference>
<dbReference type="CDD" id="cd16654">
    <property type="entry name" value="RING-Ubox_CHIP"/>
    <property type="match status" value="1"/>
</dbReference>
<dbReference type="GO" id="GO:0006515">
    <property type="term" value="P:protein quality control for misfolded or incompletely synthesized proteins"/>
    <property type="evidence" value="ECO:0007669"/>
    <property type="project" value="TreeGrafter"/>
</dbReference>
<dbReference type="SUPFAM" id="SSF57850">
    <property type="entry name" value="RING/U-box"/>
    <property type="match status" value="1"/>
</dbReference>
<dbReference type="GO" id="GO:0005737">
    <property type="term" value="C:cytoplasm"/>
    <property type="evidence" value="ECO:0007669"/>
    <property type="project" value="TreeGrafter"/>
</dbReference>
<evidence type="ECO:0000313" key="8">
    <source>
        <dbReference type="Proteomes" id="UP000026961"/>
    </source>
</evidence>
<protein>
    <recommendedName>
        <fullName evidence="4">E3 ubiquitin-protein ligase CHIP</fullName>
    </recommendedName>
    <alternativeName>
        <fullName evidence="5">RING-type E3 ubiquitin transferase CHIP</fullName>
    </alternativeName>
</protein>
<evidence type="ECO:0000259" key="6">
    <source>
        <dbReference type="PROSITE" id="PS51698"/>
    </source>
</evidence>
<dbReference type="AlphaFoldDB" id="A0A0D9ZT47"/>
<keyword evidence="2" id="KW-0808">Transferase</keyword>
<dbReference type="PANTHER" id="PTHR46803">
    <property type="entry name" value="E3 UBIQUITIN-PROTEIN LIGASE CHIP"/>
    <property type="match status" value="1"/>
</dbReference>
<dbReference type="Pfam" id="PF04564">
    <property type="entry name" value="U-box"/>
    <property type="match status" value="1"/>
</dbReference>
<evidence type="ECO:0000313" key="7">
    <source>
        <dbReference type="EnsemblPlants" id="OGLUM05G00380.1"/>
    </source>
</evidence>
<dbReference type="GO" id="GO:0061630">
    <property type="term" value="F:ubiquitin protein ligase activity"/>
    <property type="evidence" value="ECO:0007669"/>
    <property type="project" value="TreeGrafter"/>
</dbReference>
<dbReference type="SUPFAM" id="SSF48452">
    <property type="entry name" value="TPR-like"/>
    <property type="match status" value="1"/>
</dbReference>